<comment type="caution">
    <text evidence="10">The sequence shown here is derived from an EMBL/GenBank/DDBJ whole genome shotgun (WGS) entry which is preliminary data.</text>
</comment>
<comment type="similarity">
    <text evidence="2">Belongs to the ABC transporter superfamily.</text>
</comment>
<evidence type="ECO:0000256" key="2">
    <source>
        <dbReference type="ARBA" id="ARBA00005417"/>
    </source>
</evidence>
<evidence type="ECO:0000256" key="3">
    <source>
        <dbReference type="ARBA" id="ARBA00022448"/>
    </source>
</evidence>
<dbReference type="SMART" id="SM00382">
    <property type="entry name" value="AAA"/>
    <property type="match status" value="2"/>
</dbReference>
<name>A0AAW5BNL8_9FIRM</name>
<evidence type="ECO:0000256" key="6">
    <source>
        <dbReference type="ARBA" id="ARBA00022840"/>
    </source>
</evidence>
<dbReference type="AlphaFoldDB" id="A0AAW5BNL8"/>
<reference evidence="10" key="1">
    <citation type="submission" date="2022-01" db="EMBL/GenBank/DDBJ databases">
        <title>Collection of gut derived symbiotic bacterial strains cultured from healthy donors.</title>
        <authorList>
            <person name="Lin H."/>
            <person name="Kohout C."/>
            <person name="Waligurski E."/>
            <person name="Pamer E.G."/>
        </authorList>
    </citation>
    <scope>NUCLEOTIDE SEQUENCE</scope>
    <source>
        <strain evidence="10">DFI.6.55</strain>
    </source>
</reference>
<dbReference type="InterPro" id="IPR017871">
    <property type="entry name" value="ABC_transporter-like_CS"/>
</dbReference>
<dbReference type="GO" id="GO:0016887">
    <property type="term" value="F:ATP hydrolysis activity"/>
    <property type="evidence" value="ECO:0007669"/>
    <property type="project" value="InterPro"/>
</dbReference>
<keyword evidence="6 10" id="KW-0067">ATP-binding</keyword>
<dbReference type="EMBL" id="JAKNGE010000009">
    <property type="protein sequence ID" value="MCG4745588.1"/>
    <property type="molecule type" value="Genomic_DNA"/>
</dbReference>
<keyword evidence="4" id="KW-1003">Cell membrane</keyword>
<dbReference type="InterPro" id="IPR003439">
    <property type="entry name" value="ABC_transporter-like_ATP-bd"/>
</dbReference>
<dbReference type="PANTHER" id="PTHR43553">
    <property type="entry name" value="HEAVY METAL TRANSPORTER"/>
    <property type="match status" value="1"/>
</dbReference>
<dbReference type="InterPro" id="IPR050095">
    <property type="entry name" value="ECF_ABC_transporter_ATP-bd"/>
</dbReference>
<evidence type="ECO:0000313" key="11">
    <source>
        <dbReference type="Proteomes" id="UP001299608"/>
    </source>
</evidence>
<dbReference type="RefSeq" id="WP_238053499.1">
    <property type="nucleotide sequence ID" value="NZ_JAKNGE010000009.1"/>
</dbReference>
<gene>
    <name evidence="10" type="ORF">L0N08_09225</name>
</gene>
<dbReference type="GO" id="GO:0005524">
    <property type="term" value="F:ATP binding"/>
    <property type="evidence" value="ECO:0007669"/>
    <property type="project" value="UniProtKB-KW"/>
</dbReference>
<keyword evidence="7" id="KW-1278">Translocase</keyword>
<dbReference type="Gene3D" id="3.40.50.300">
    <property type="entry name" value="P-loop containing nucleotide triphosphate hydrolases"/>
    <property type="match status" value="2"/>
</dbReference>
<dbReference type="FunFam" id="3.40.50.300:FF:000224">
    <property type="entry name" value="Energy-coupling factor transporter ATP-binding protein EcfA"/>
    <property type="match status" value="2"/>
</dbReference>
<dbReference type="InterPro" id="IPR015856">
    <property type="entry name" value="ABC_transpr_CbiO/EcfA_su"/>
</dbReference>
<dbReference type="PROSITE" id="PS50893">
    <property type="entry name" value="ABC_TRANSPORTER_2"/>
    <property type="match status" value="2"/>
</dbReference>
<comment type="subcellular location">
    <subcellularLocation>
        <location evidence="1">Cell membrane</location>
        <topology evidence="1">Peripheral membrane protein</topology>
    </subcellularLocation>
</comment>
<protein>
    <submittedName>
        <fullName evidence="10">Energy-coupling factor ABC transporter ATP-binding protein</fullName>
    </submittedName>
</protein>
<evidence type="ECO:0000259" key="9">
    <source>
        <dbReference type="PROSITE" id="PS50893"/>
    </source>
</evidence>
<dbReference type="InterPro" id="IPR003593">
    <property type="entry name" value="AAA+_ATPase"/>
</dbReference>
<evidence type="ECO:0000256" key="1">
    <source>
        <dbReference type="ARBA" id="ARBA00004202"/>
    </source>
</evidence>
<feature type="domain" description="ABC transporter" evidence="9">
    <location>
        <begin position="4"/>
        <end position="245"/>
    </location>
</feature>
<proteinExistence type="inferred from homology"/>
<dbReference type="GO" id="GO:0043190">
    <property type="term" value="C:ATP-binding cassette (ABC) transporter complex"/>
    <property type="evidence" value="ECO:0007669"/>
    <property type="project" value="TreeGrafter"/>
</dbReference>
<evidence type="ECO:0000256" key="4">
    <source>
        <dbReference type="ARBA" id="ARBA00022475"/>
    </source>
</evidence>
<feature type="domain" description="ABC transporter" evidence="9">
    <location>
        <begin position="305"/>
        <end position="537"/>
    </location>
</feature>
<dbReference type="PROSITE" id="PS00211">
    <property type="entry name" value="ABC_TRANSPORTER_1"/>
    <property type="match status" value="1"/>
</dbReference>
<evidence type="ECO:0000313" key="10">
    <source>
        <dbReference type="EMBL" id="MCG4745588.1"/>
    </source>
</evidence>
<dbReference type="NCBIfam" id="NF010167">
    <property type="entry name" value="PRK13648.1"/>
    <property type="match status" value="2"/>
</dbReference>
<organism evidence="10 11">
    <name type="scientific">Enterocloster aldenensis</name>
    <dbReference type="NCBI Taxonomy" id="358742"/>
    <lineage>
        <taxon>Bacteria</taxon>
        <taxon>Bacillati</taxon>
        <taxon>Bacillota</taxon>
        <taxon>Clostridia</taxon>
        <taxon>Lachnospirales</taxon>
        <taxon>Lachnospiraceae</taxon>
        <taxon>Enterocloster</taxon>
    </lineage>
</organism>
<keyword evidence="5" id="KW-0547">Nucleotide-binding</keyword>
<dbReference type="GO" id="GO:0042626">
    <property type="term" value="F:ATPase-coupled transmembrane transporter activity"/>
    <property type="evidence" value="ECO:0007669"/>
    <property type="project" value="TreeGrafter"/>
</dbReference>
<evidence type="ECO:0000256" key="5">
    <source>
        <dbReference type="ARBA" id="ARBA00022741"/>
    </source>
</evidence>
<dbReference type="SUPFAM" id="SSF52540">
    <property type="entry name" value="P-loop containing nucleoside triphosphate hydrolases"/>
    <property type="match status" value="2"/>
</dbReference>
<evidence type="ECO:0000256" key="8">
    <source>
        <dbReference type="ARBA" id="ARBA00023136"/>
    </source>
</evidence>
<sequence length="597" mass="65395">MSFIEVRNLKYRYPRTEKLALDGLGFNVEKGEFIGILGKNKAGKSTLCQAFMGLAPGMFGGAYGGQVMIDGMEASSTPVSVLCKKVGLVFQNPFNQLSGARDTVFGEVAFGLQNLGVPREEILKRVERSLELLEISPYRERNPFDLSGGQIQRVAIASILAMEPEVLVLDEPTSQLDPQGSEEVFRVVDRLAGSGITIIMVEHKMEKLAAYCSRLLLLHEGKQVAYDSPEHIFAREDLEAFGIEPPVYTQAARVFSVKYGDCYPVTLDQTQAVRERFPGKLCRTVKRDDNAGSNIKGIPCPVPMFSIQDLGFSYAKDRPVIKALDLELDQRPTAIIGQNGAGKTTLVKLLKGLLKPDSGRILLQGEDMGGKTVAGLAGRVGYVFQNPDDQIFKNRVLDEVMVGPVNLGMGKADSRKRAVQALEIVGLSAVQGENPYDLDLADRKMVAIASVLAMEPQVLILDEPTIAQDAQGRRRLGSIVRKLAREGKTVLAILHDMDFAASYFERIIVMAHGRVLADGPKDQTYYEMDALREARLEQPHVARVCSCLGYEGSFLTVEDMAEAAEDMAEAHAGSTCRGIHGAYCRCANTEGRQEGRE</sequence>
<dbReference type="InterPro" id="IPR027417">
    <property type="entry name" value="P-loop_NTPase"/>
</dbReference>
<evidence type="ECO:0000256" key="7">
    <source>
        <dbReference type="ARBA" id="ARBA00022967"/>
    </source>
</evidence>
<dbReference type="CDD" id="cd03225">
    <property type="entry name" value="ABC_cobalt_CbiO_domain1"/>
    <property type="match status" value="2"/>
</dbReference>
<keyword evidence="3" id="KW-0813">Transport</keyword>
<dbReference type="Proteomes" id="UP001299608">
    <property type="component" value="Unassembled WGS sequence"/>
</dbReference>
<accession>A0AAW5BNL8</accession>
<dbReference type="Pfam" id="PF00005">
    <property type="entry name" value="ABC_tran"/>
    <property type="match status" value="2"/>
</dbReference>
<keyword evidence="8" id="KW-0472">Membrane</keyword>